<sequence length="156" mass="18520">MENNNLFKLIDSNVIRHVANIIYEKFHFKNIDIKSYNIIHDIFIFFIAFIIMFNNNLCYLTIILLIVSLDALSIVVLHRCPLSTLEKKYLKKSSAEERKDFLKKLGILYNCNHEYENQIEMLINAWMIVAGKCLMIIFLKTFNIKILNYNNIYENC</sequence>
<protein>
    <submittedName>
        <fullName evidence="2">Uncharacterized protein</fullName>
    </submittedName>
</protein>
<evidence type="ECO:0000256" key="1">
    <source>
        <dbReference type="SAM" id="Phobius"/>
    </source>
</evidence>
<keyword evidence="1" id="KW-1133">Transmembrane helix</keyword>
<accession>A0A6C0IEG6</accession>
<evidence type="ECO:0000313" key="2">
    <source>
        <dbReference type="EMBL" id="QHT90835.1"/>
    </source>
</evidence>
<keyword evidence="1" id="KW-0472">Membrane</keyword>
<dbReference type="AlphaFoldDB" id="A0A6C0IEG6"/>
<keyword evidence="1" id="KW-0812">Transmembrane</keyword>
<name>A0A6C0IEG6_9ZZZZ</name>
<feature type="transmembrane region" description="Helical" evidence="1">
    <location>
        <begin position="35"/>
        <end position="53"/>
    </location>
</feature>
<proteinExistence type="predicted"/>
<reference evidence="2" key="1">
    <citation type="journal article" date="2020" name="Nature">
        <title>Giant virus diversity and host interactions through global metagenomics.</title>
        <authorList>
            <person name="Schulz F."/>
            <person name="Roux S."/>
            <person name="Paez-Espino D."/>
            <person name="Jungbluth S."/>
            <person name="Walsh D.A."/>
            <person name="Denef V.J."/>
            <person name="McMahon K.D."/>
            <person name="Konstantinidis K.T."/>
            <person name="Eloe-Fadrosh E.A."/>
            <person name="Kyrpides N.C."/>
            <person name="Woyke T."/>
        </authorList>
    </citation>
    <scope>NUCLEOTIDE SEQUENCE</scope>
    <source>
        <strain evidence="2">GVMAG-M-3300023184-72</strain>
    </source>
</reference>
<organism evidence="2">
    <name type="scientific">viral metagenome</name>
    <dbReference type="NCBI Taxonomy" id="1070528"/>
    <lineage>
        <taxon>unclassified sequences</taxon>
        <taxon>metagenomes</taxon>
        <taxon>organismal metagenomes</taxon>
    </lineage>
</organism>
<dbReference type="EMBL" id="MN740161">
    <property type="protein sequence ID" value="QHT90835.1"/>
    <property type="molecule type" value="Genomic_DNA"/>
</dbReference>